<keyword evidence="4" id="KW-1185">Reference proteome</keyword>
<gene>
    <name evidence="3" type="ORF">GCM10010916_29110</name>
</gene>
<proteinExistence type="inferred from homology"/>
<feature type="domain" description="Cell envelope-related transcriptional attenuator" evidence="2">
    <location>
        <begin position="65"/>
        <end position="237"/>
    </location>
</feature>
<protein>
    <recommendedName>
        <fullName evidence="2">Cell envelope-related transcriptional attenuator domain-containing protein</fullName>
    </recommendedName>
</protein>
<comment type="caution">
    <text evidence="3">The sequence shown here is derived from an EMBL/GenBank/DDBJ whole genome shotgun (WGS) entry which is preliminary data.</text>
</comment>
<dbReference type="EMBL" id="BMGR01000009">
    <property type="protein sequence ID" value="GGG10424.1"/>
    <property type="molecule type" value="Genomic_DNA"/>
</dbReference>
<evidence type="ECO:0000259" key="2">
    <source>
        <dbReference type="Pfam" id="PF03816"/>
    </source>
</evidence>
<dbReference type="Pfam" id="PF03816">
    <property type="entry name" value="LytR_cpsA_psr"/>
    <property type="match status" value="1"/>
</dbReference>
<dbReference type="NCBIfam" id="TIGR00350">
    <property type="entry name" value="lytR_cpsA_psr"/>
    <property type="match status" value="1"/>
</dbReference>
<comment type="similarity">
    <text evidence="1">Belongs to the LytR/CpsA/Psr (LCP) family.</text>
</comment>
<dbReference type="AlphaFoldDB" id="A0A917FWS7"/>
<dbReference type="PANTHER" id="PTHR33392:SF6">
    <property type="entry name" value="POLYISOPRENYL-TEICHOIC ACID--PEPTIDOGLYCAN TEICHOIC ACID TRANSFERASE TAGU"/>
    <property type="match status" value="1"/>
</dbReference>
<accession>A0A917FWS7</accession>
<evidence type="ECO:0000313" key="4">
    <source>
        <dbReference type="Proteomes" id="UP000644756"/>
    </source>
</evidence>
<sequence length="314" mass="34497">MVFILIVLLAVAGYLGYLVLKTKDTFQMIGNENAVEVPEEQSAKNKPVTVLLLGMDSRANGGGLNTDVIKIAALNPNSKTSTIVSVPRDSKIELDGYRSHKANAYYAIFYSQAIGEKMSKDEANAHARRETREMFSQYFGIPIDYTVVVNFNALTDTVNALGGIDVNVDMDMRYVDSADGTDINLKAGQQKLDGKNALDYVRYRKSKPGEGQTKESSDFERNKRQTQVIGAIVDKMTSLGGVTRMGNVIDAVGANMKTDIHPKEIETMLTTYFGMKSSSIESIPLDGEWRSPYVQLDGAKLDEARNALKAKLAD</sequence>
<dbReference type="RefSeq" id="WP_229725295.1">
    <property type="nucleotide sequence ID" value="NZ_BMGR01000009.1"/>
</dbReference>
<dbReference type="InterPro" id="IPR050922">
    <property type="entry name" value="LytR/CpsA/Psr_CW_biosynth"/>
</dbReference>
<dbReference type="PANTHER" id="PTHR33392">
    <property type="entry name" value="POLYISOPRENYL-TEICHOIC ACID--PEPTIDOGLYCAN TEICHOIC ACID TRANSFERASE TAGU"/>
    <property type="match status" value="1"/>
</dbReference>
<reference evidence="3" key="1">
    <citation type="journal article" date="2014" name="Int. J. Syst. Evol. Microbiol.">
        <title>Complete genome sequence of Corynebacterium casei LMG S-19264T (=DSM 44701T), isolated from a smear-ripened cheese.</title>
        <authorList>
            <consortium name="US DOE Joint Genome Institute (JGI-PGF)"/>
            <person name="Walter F."/>
            <person name="Albersmeier A."/>
            <person name="Kalinowski J."/>
            <person name="Ruckert C."/>
        </authorList>
    </citation>
    <scope>NUCLEOTIDE SEQUENCE</scope>
    <source>
        <strain evidence="3">CGMCC 1.12987</strain>
    </source>
</reference>
<organism evidence="3 4">
    <name type="scientific">Paenibacillus abyssi</name>
    <dbReference type="NCBI Taxonomy" id="1340531"/>
    <lineage>
        <taxon>Bacteria</taxon>
        <taxon>Bacillati</taxon>
        <taxon>Bacillota</taxon>
        <taxon>Bacilli</taxon>
        <taxon>Bacillales</taxon>
        <taxon>Paenibacillaceae</taxon>
        <taxon>Paenibacillus</taxon>
    </lineage>
</organism>
<reference evidence="3" key="2">
    <citation type="submission" date="2020-09" db="EMBL/GenBank/DDBJ databases">
        <authorList>
            <person name="Sun Q."/>
            <person name="Zhou Y."/>
        </authorList>
    </citation>
    <scope>NUCLEOTIDE SEQUENCE</scope>
    <source>
        <strain evidence="3">CGMCC 1.12987</strain>
    </source>
</reference>
<dbReference type="Proteomes" id="UP000644756">
    <property type="component" value="Unassembled WGS sequence"/>
</dbReference>
<evidence type="ECO:0000313" key="3">
    <source>
        <dbReference type="EMBL" id="GGG10424.1"/>
    </source>
</evidence>
<name>A0A917FWS7_9BACL</name>
<dbReference type="Gene3D" id="3.40.630.190">
    <property type="entry name" value="LCP protein"/>
    <property type="match status" value="1"/>
</dbReference>
<evidence type="ECO:0000256" key="1">
    <source>
        <dbReference type="ARBA" id="ARBA00006068"/>
    </source>
</evidence>
<dbReference type="InterPro" id="IPR004474">
    <property type="entry name" value="LytR_CpsA_psr"/>
</dbReference>